<gene>
    <name evidence="7" type="ORF">JD82_03998</name>
</gene>
<evidence type="ECO:0000259" key="6">
    <source>
        <dbReference type="PROSITE" id="PS50977"/>
    </source>
</evidence>
<evidence type="ECO:0000313" key="7">
    <source>
        <dbReference type="EMBL" id="TWH22124.1"/>
    </source>
</evidence>
<proteinExistence type="predicted"/>
<evidence type="ECO:0000256" key="3">
    <source>
        <dbReference type="ARBA" id="ARBA00023163"/>
    </source>
</evidence>
<dbReference type="Proteomes" id="UP000317303">
    <property type="component" value="Unassembled WGS sequence"/>
</dbReference>
<dbReference type="RefSeq" id="WP_345968977.1">
    <property type="nucleotide sequence ID" value="NZ_JOIJ01000018.1"/>
</dbReference>
<dbReference type="EMBL" id="VLJV01000001">
    <property type="protein sequence ID" value="TWH22124.1"/>
    <property type="molecule type" value="Genomic_DNA"/>
</dbReference>
<comment type="caution">
    <text evidence="4">Lacks conserved residue(s) required for the propagation of feature annotation.</text>
</comment>
<dbReference type="PANTHER" id="PTHR30055:SF234">
    <property type="entry name" value="HTH-TYPE TRANSCRIPTIONAL REGULATOR BETI"/>
    <property type="match status" value="1"/>
</dbReference>
<dbReference type="GO" id="GO:0003700">
    <property type="term" value="F:DNA-binding transcription factor activity"/>
    <property type="evidence" value="ECO:0007669"/>
    <property type="project" value="TreeGrafter"/>
</dbReference>
<dbReference type="Pfam" id="PF00440">
    <property type="entry name" value="TetR_N"/>
    <property type="match status" value="1"/>
</dbReference>
<dbReference type="InterPro" id="IPR009057">
    <property type="entry name" value="Homeodomain-like_sf"/>
</dbReference>
<dbReference type="PANTHER" id="PTHR30055">
    <property type="entry name" value="HTH-TYPE TRANSCRIPTIONAL REGULATOR RUTR"/>
    <property type="match status" value="1"/>
</dbReference>
<reference evidence="7 8" key="1">
    <citation type="submission" date="2019-07" db="EMBL/GenBank/DDBJ databases">
        <title>R&amp;d 2014.</title>
        <authorList>
            <person name="Klenk H.-P."/>
        </authorList>
    </citation>
    <scope>NUCLEOTIDE SEQUENCE [LARGE SCALE GENOMIC DNA]</scope>
    <source>
        <strain evidence="7 8">DSM 43194</strain>
    </source>
</reference>
<keyword evidence="8" id="KW-1185">Reference proteome</keyword>
<dbReference type="Gene3D" id="1.10.357.10">
    <property type="entry name" value="Tetracycline Repressor, domain 2"/>
    <property type="match status" value="1"/>
</dbReference>
<evidence type="ECO:0000256" key="4">
    <source>
        <dbReference type="PROSITE-ProRule" id="PRU00335"/>
    </source>
</evidence>
<keyword evidence="3" id="KW-0804">Transcription</keyword>
<feature type="domain" description="HTH tetR-type" evidence="6">
    <location>
        <begin position="21"/>
        <end position="82"/>
    </location>
</feature>
<dbReference type="InterPro" id="IPR050109">
    <property type="entry name" value="HTH-type_TetR-like_transc_reg"/>
</dbReference>
<name>A0A660CI76_9PSEU</name>
<comment type="caution">
    <text evidence="7">The sequence shown here is derived from an EMBL/GenBank/DDBJ whole genome shotgun (WGS) entry which is preliminary data.</text>
</comment>
<evidence type="ECO:0000313" key="8">
    <source>
        <dbReference type="Proteomes" id="UP000317303"/>
    </source>
</evidence>
<protein>
    <submittedName>
        <fullName evidence="7">TetR family transcriptional regulator</fullName>
    </submittedName>
</protein>
<keyword evidence="1" id="KW-0805">Transcription regulation</keyword>
<dbReference type="PROSITE" id="PS50977">
    <property type="entry name" value="HTH_TETR_2"/>
    <property type="match status" value="1"/>
</dbReference>
<organism evidence="7 8">
    <name type="scientific">Prauserella rugosa</name>
    <dbReference type="NCBI Taxonomy" id="43354"/>
    <lineage>
        <taxon>Bacteria</taxon>
        <taxon>Bacillati</taxon>
        <taxon>Actinomycetota</taxon>
        <taxon>Actinomycetes</taxon>
        <taxon>Pseudonocardiales</taxon>
        <taxon>Pseudonocardiaceae</taxon>
        <taxon>Prauserella</taxon>
    </lineage>
</organism>
<dbReference type="InterPro" id="IPR001647">
    <property type="entry name" value="HTH_TetR"/>
</dbReference>
<evidence type="ECO:0000256" key="5">
    <source>
        <dbReference type="SAM" id="MobiDB-lite"/>
    </source>
</evidence>
<evidence type="ECO:0000256" key="1">
    <source>
        <dbReference type="ARBA" id="ARBA00023015"/>
    </source>
</evidence>
<dbReference type="GO" id="GO:0000976">
    <property type="term" value="F:transcription cis-regulatory region binding"/>
    <property type="evidence" value="ECO:0007669"/>
    <property type="project" value="TreeGrafter"/>
</dbReference>
<feature type="region of interest" description="Disordered" evidence="5">
    <location>
        <begin position="1"/>
        <end position="23"/>
    </location>
</feature>
<dbReference type="SUPFAM" id="SSF46689">
    <property type="entry name" value="Homeodomain-like"/>
    <property type="match status" value="1"/>
</dbReference>
<keyword evidence="2 4" id="KW-0238">DNA-binding</keyword>
<evidence type="ECO:0000256" key="2">
    <source>
        <dbReference type="ARBA" id="ARBA00023125"/>
    </source>
</evidence>
<dbReference type="AlphaFoldDB" id="A0A660CI76"/>
<sequence>MVTTSDGAMPPSDSTRDDRAQSTREAILSTAERLFAEQGIYNVSNRQISEAAGQGNNAAVHYHFGTKHDLIAALVERHQLTLERKRAAYVAQVGESPDLRDWVACLVLPITDHLTELGRPTWHARFKAQLVTDPTLQAILFHATSTDAGLHTAIEGLQRCVAHLPAPVRAERADITKHLLMHMAADRERAIAHGVATPRETWREAAEGLIDAIAGIWQAPVSRAAEPHG</sequence>
<accession>A0A660CI76</accession>